<accession>A0A0F9GY01</accession>
<sequence length="208" mass="23909">MAGRYILMGDIVGSSTYKASKLRREFKQIVSSCNKTFEREILSPYTITLGDEFQGVTRSLRGLFDAVFYLEEISLLKRLKFKMRYAGLHGEIDTPINRMKAHGMMGAGLTRAREMLTAKRRGKPRFQFELPNAQMTKELNLLFLAIDGIIAKWDPDDGPLILDMIANNNNVAVGKKHKKNRTQIWKRRKNMLIEEFRALKEVVLDLAK</sequence>
<name>A0A0F9GY01_9ZZZZ</name>
<organism evidence="1">
    <name type="scientific">marine sediment metagenome</name>
    <dbReference type="NCBI Taxonomy" id="412755"/>
    <lineage>
        <taxon>unclassified sequences</taxon>
        <taxon>metagenomes</taxon>
        <taxon>ecological metagenomes</taxon>
    </lineage>
</organism>
<comment type="caution">
    <text evidence="1">The sequence shown here is derived from an EMBL/GenBank/DDBJ whole genome shotgun (WGS) entry which is preliminary data.</text>
</comment>
<dbReference type="EMBL" id="LAZR01016627">
    <property type="protein sequence ID" value="KKM03685.1"/>
    <property type="molecule type" value="Genomic_DNA"/>
</dbReference>
<dbReference type="Pfam" id="PF16264">
    <property type="entry name" value="SatD"/>
    <property type="match status" value="1"/>
</dbReference>
<gene>
    <name evidence="1" type="ORF">LCGC14_1771970</name>
</gene>
<proteinExistence type="predicted"/>
<evidence type="ECO:0000313" key="1">
    <source>
        <dbReference type="EMBL" id="KKM03685.1"/>
    </source>
</evidence>
<reference evidence="1" key="1">
    <citation type="journal article" date="2015" name="Nature">
        <title>Complex archaea that bridge the gap between prokaryotes and eukaryotes.</title>
        <authorList>
            <person name="Spang A."/>
            <person name="Saw J.H."/>
            <person name="Jorgensen S.L."/>
            <person name="Zaremba-Niedzwiedzka K."/>
            <person name="Martijn J."/>
            <person name="Lind A.E."/>
            <person name="van Eijk R."/>
            <person name="Schleper C."/>
            <person name="Guy L."/>
            <person name="Ettema T.J."/>
        </authorList>
    </citation>
    <scope>NUCLEOTIDE SEQUENCE</scope>
</reference>
<dbReference type="InterPro" id="IPR032580">
    <property type="entry name" value="SatD"/>
</dbReference>
<protein>
    <submittedName>
        <fullName evidence="1">Uncharacterized protein</fullName>
    </submittedName>
</protein>
<dbReference type="AlphaFoldDB" id="A0A0F9GY01"/>